<feature type="compositionally biased region" description="Low complexity" evidence="1">
    <location>
        <begin position="206"/>
        <end position="219"/>
    </location>
</feature>
<evidence type="ECO:0000313" key="2">
    <source>
        <dbReference type="EMBL" id="KAK0512900.1"/>
    </source>
</evidence>
<feature type="region of interest" description="Disordered" evidence="1">
    <location>
        <begin position="191"/>
        <end position="219"/>
    </location>
</feature>
<feature type="compositionally biased region" description="Low complexity" evidence="1">
    <location>
        <begin position="125"/>
        <end position="138"/>
    </location>
</feature>
<evidence type="ECO:0000256" key="1">
    <source>
        <dbReference type="SAM" id="MobiDB-lite"/>
    </source>
</evidence>
<comment type="caution">
    <text evidence="2">The sequence shown here is derived from an EMBL/GenBank/DDBJ whole genome shotgun (WGS) entry which is preliminary data.</text>
</comment>
<feature type="compositionally biased region" description="Pro residues" evidence="1">
    <location>
        <begin position="77"/>
        <end position="86"/>
    </location>
</feature>
<proteinExistence type="predicted"/>
<dbReference type="EMBL" id="JAFEKC020000009">
    <property type="protein sequence ID" value="KAK0512900.1"/>
    <property type="molecule type" value="Genomic_DNA"/>
</dbReference>
<dbReference type="Proteomes" id="UP001166286">
    <property type="component" value="Unassembled WGS sequence"/>
</dbReference>
<keyword evidence="3" id="KW-1185">Reference proteome</keyword>
<protein>
    <submittedName>
        <fullName evidence="2">Uncharacterized protein</fullName>
    </submittedName>
</protein>
<feature type="compositionally biased region" description="Pro residues" evidence="1">
    <location>
        <begin position="34"/>
        <end position="43"/>
    </location>
</feature>
<organism evidence="2 3">
    <name type="scientific">Cladonia borealis</name>
    <dbReference type="NCBI Taxonomy" id="184061"/>
    <lineage>
        <taxon>Eukaryota</taxon>
        <taxon>Fungi</taxon>
        <taxon>Dikarya</taxon>
        <taxon>Ascomycota</taxon>
        <taxon>Pezizomycotina</taxon>
        <taxon>Lecanoromycetes</taxon>
        <taxon>OSLEUM clade</taxon>
        <taxon>Lecanoromycetidae</taxon>
        <taxon>Lecanorales</taxon>
        <taxon>Lecanorineae</taxon>
        <taxon>Cladoniaceae</taxon>
        <taxon>Cladonia</taxon>
    </lineage>
</organism>
<name>A0AA39R352_9LECA</name>
<evidence type="ECO:0000313" key="3">
    <source>
        <dbReference type="Proteomes" id="UP001166286"/>
    </source>
</evidence>
<sequence length="242" mass="26174">MEKKSKYSLFPVPPSSPPRTPLPILLEDADEAAAPPPPDIPLPPRRKSSVIDLDPYLPPPRPTTAPLLQNNITVPAPRVPGPPPILRNPFTLPPRTTSAAKPHRNPSPIFEEAPPLPPVPEMVHSPCSSTSSAASFQKPSPPTQSPSRTRPRTVYFHTGLGGIGNYRKAIREDNILRATVPGQHRSPRFLASLFGSKKKTRRQQYGESDSAGSSQSSLGAAEVMRRKMLGFGSDGKIGANRN</sequence>
<feature type="compositionally biased region" description="Pro residues" evidence="1">
    <location>
        <begin position="11"/>
        <end position="21"/>
    </location>
</feature>
<reference evidence="2" key="1">
    <citation type="submission" date="2023-03" db="EMBL/GenBank/DDBJ databases">
        <title>Complete genome of Cladonia borealis.</title>
        <authorList>
            <person name="Park H."/>
        </authorList>
    </citation>
    <scope>NUCLEOTIDE SEQUENCE</scope>
    <source>
        <strain evidence="2">ANT050790</strain>
    </source>
</reference>
<feature type="region of interest" description="Disordered" evidence="1">
    <location>
        <begin position="1"/>
        <end position="155"/>
    </location>
</feature>
<dbReference type="AlphaFoldDB" id="A0AA39R352"/>
<accession>A0AA39R352</accession>
<gene>
    <name evidence="2" type="ORF">JMJ35_004917</name>
</gene>